<evidence type="ECO:0000259" key="2">
    <source>
        <dbReference type="Pfam" id="PF13581"/>
    </source>
</evidence>
<dbReference type="SUPFAM" id="SSF55874">
    <property type="entry name" value="ATPase domain of HSP90 chaperone/DNA topoisomerase II/histidine kinase"/>
    <property type="match status" value="1"/>
</dbReference>
<keyword evidence="3" id="KW-0067">ATP-binding</keyword>
<dbReference type="CDD" id="cd16936">
    <property type="entry name" value="HATPase_RsbW-like"/>
    <property type="match status" value="1"/>
</dbReference>
<keyword evidence="1" id="KW-0418">Kinase</keyword>
<dbReference type="AlphaFoldDB" id="A0A932HZI7"/>
<keyword evidence="3" id="KW-0547">Nucleotide-binding</keyword>
<reference evidence="3" key="1">
    <citation type="submission" date="2020-07" db="EMBL/GenBank/DDBJ databases">
        <title>Huge and variable diversity of episymbiotic CPR bacteria and DPANN archaea in groundwater ecosystems.</title>
        <authorList>
            <person name="He C.Y."/>
            <person name="Keren R."/>
            <person name="Whittaker M."/>
            <person name="Farag I.F."/>
            <person name="Doudna J."/>
            <person name="Cate J.H.D."/>
            <person name="Banfield J.F."/>
        </authorList>
    </citation>
    <scope>NUCLEOTIDE SEQUENCE</scope>
    <source>
        <strain evidence="3">NC_groundwater_763_Ag_S-0.2um_68_21</strain>
    </source>
</reference>
<evidence type="ECO:0000313" key="3">
    <source>
        <dbReference type="EMBL" id="MBI3128167.1"/>
    </source>
</evidence>
<proteinExistence type="predicted"/>
<feature type="domain" description="Histidine kinase/HSP90-like ATPase" evidence="2">
    <location>
        <begin position="14"/>
        <end position="137"/>
    </location>
</feature>
<comment type="caution">
    <text evidence="3">The sequence shown here is derived from an EMBL/GenBank/DDBJ whole genome shotgun (WGS) entry which is preliminary data.</text>
</comment>
<dbReference type="EMBL" id="JACPUR010000024">
    <property type="protein sequence ID" value="MBI3128167.1"/>
    <property type="molecule type" value="Genomic_DNA"/>
</dbReference>
<dbReference type="InterPro" id="IPR003594">
    <property type="entry name" value="HATPase_dom"/>
</dbReference>
<evidence type="ECO:0000313" key="4">
    <source>
        <dbReference type="Proteomes" id="UP000782312"/>
    </source>
</evidence>
<dbReference type="GO" id="GO:0004674">
    <property type="term" value="F:protein serine/threonine kinase activity"/>
    <property type="evidence" value="ECO:0007669"/>
    <property type="project" value="UniProtKB-KW"/>
</dbReference>
<dbReference type="InterPro" id="IPR036890">
    <property type="entry name" value="HATPase_C_sf"/>
</dbReference>
<dbReference type="GO" id="GO:0005524">
    <property type="term" value="F:ATP binding"/>
    <property type="evidence" value="ECO:0007669"/>
    <property type="project" value="UniProtKB-KW"/>
</dbReference>
<organism evidence="3 4">
    <name type="scientific">Tectimicrobiota bacterium</name>
    <dbReference type="NCBI Taxonomy" id="2528274"/>
    <lineage>
        <taxon>Bacteria</taxon>
        <taxon>Pseudomonadati</taxon>
        <taxon>Nitrospinota/Tectimicrobiota group</taxon>
        <taxon>Candidatus Tectimicrobiota</taxon>
    </lineage>
</organism>
<name>A0A932HZI7_UNCTE</name>
<dbReference type="InterPro" id="IPR050267">
    <property type="entry name" value="Anti-sigma-factor_SerPK"/>
</dbReference>
<dbReference type="Pfam" id="PF13581">
    <property type="entry name" value="HATPase_c_2"/>
    <property type="match status" value="1"/>
</dbReference>
<keyword evidence="1" id="KW-0723">Serine/threonine-protein kinase</keyword>
<dbReference type="PANTHER" id="PTHR35526:SF3">
    <property type="entry name" value="ANTI-SIGMA-F FACTOR RSBW"/>
    <property type="match status" value="1"/>
</dbReference>
<keyword evidence="1" id="KW-0808">Transferase</keyword>
<gene>
    <name evidence="3" type="ORF">HYZ11_11230</name>
</gene>
<sequence>MAGEECPRRFQIEVPSDPAFLRMVRTAVDTLCAVAGMDENGRCMIVLAVDEACANIIRHSYDGAPDKRIICEGRLEEDALSFVLRDFGKKVELSRIQPRELDEVRPGGLGVHFMRKVMDSVEFEDCGADGTCLTMRKRISVAREG</sequence>
<dbReference type="Proteomes" id="UP000782312">
    <property type="component" value="Unassembled WGS sequence"/>
</dbReference>
<dbReference type="Gene3D" id="3.30.565.10">
    <property type="entry name" value="Histidine kinase-like ATPase, C-terminal domain"/>
    <property type="match status" value="1"/>
</dbReference>
<evidence type="ECO:0000256" key="1">
    <source>
        <dbReference type="ARBA" id="ARBA00022527"/>
    </source>
</evidence>
<protein>
    <submittedName>
        <fullName evidence="3">ATP-binding protein</fullName>
    </submittedName>
</protein>
<dbReference type="PANTHER" id="PTHR35526">
    <property type="entry name" value="ANTI-SIGMA-F FACTOR RSBW-RELATED"/>
    <property type="match status" value="1"/>
</dbReference>
<accession>A0A932HZI7</accession>